<dbReference type="CDD" id="cd09272">
    <property type="entry name" value="RNase_HI_RT_Ty1"/>
    <property type="match status" value="1"/>
</dbReference>
<accession>A0A1S3YLR9</accession>
<dbReference type="PANTHER" id="PTHR11439:SF466">
    <property type="entry name" value="CCHC-TYPE DOMAIN-CONTAINING PROTEIN"/>
    <property type="match status" value="1"/>
</dbReference>
<evidence type="ECO:0000313" key="1">
    <source>
        <dbReference type="RefSeq" id="XP_016453028.1"/>
    </source>
</evidence>
<sequence>MELISEAGLSGCRPVATPMELNHKLTIVDYDNHVGNTEDKELEDAGKYKKLIGKLLYLTITRPDISFDVQVLSQFMQNPKQSYLDAALRVVGYIKGSPGLGILLKKGEANNLTVFCDSDWAAFPNTRRSTTGYIIKLGDSLLSWKSKKQQTISKNSAEIEYRSMTAAVAKVV</sequence>
<protein>
    <submittedName>
        <fullName evidence="1">Uncharacterized mitochondrial protein AtMg00810-like</fullName>
    </submittedName>
</protein>
<dbReference type="OMA" id="HEPRQEN"/>
<reference evidence="1" key="1">
    <citation type="submission" date="2025-08" db="UniProtKB">
        <authorList>
            <consortium name="RefSeq"/>
        </authorList>
    </citation>
    <scope>IDENTIFICATION</scope>
</reference>
<dbReference type="RefSeq" id="XP_016453028.1">
    <property type="nucleotide sequence ID" value="XM_016597542.1"/>
</dbReference>
<organism evidence="1">
    <name type="scientific">Nicotiana tabacum</name>
    <name type="common">Common tobacco</name>
    <dbReference type="NCBI Taxonomy" id="4097"/>
    <lineage>
        <taxon>Eukaryota</taxon>
        <taxon>Viridiplantae</taxon>
        <taxon>Streptophyta</taxon>
        <taxon>Embryophyta</taxon>
        <taxon>Tracheophyta</taxon>
        <taxon>Spermatophyta</taxon>
        <taxon>Magnoliopsida</taxon>
        <taxon>eudicotyledons</taxon>
        <taxon>Gunneridae</taxon>
        <taxon>Pentapetalae</taxon>
        <taxon>asterids</taxon>
        <taxon>lamiids</taxon>
        <taxon>Solanales</taxon>
        <taxon>Solanaceae</taxon>
        <taxon>Nicotianoideae</taxon>
        <taxon>Nicotianeae</taxon>
        <taxon>Nicotiana</taxon>
    </lineage>
</organism>
<dbReference type="AlphaFoldDB" id="A0A1S3YLR9"/>
<dbReference type="OrthoDB" id="6436874at2759"/>
<dbReference type="STRING" id="4097.A0A1S3YLR9"/>
<dbReference type="KEGG" id="nta:107777502"/>
<gene>
    <name evidence="1" type="primary">LOC107777502</name>
</gene>
<proteinExistence type="predicted"/>
<dbReference type="PaxDb" id="4097-A0A1S3YLR9"/>
<dbReference type="PANTHER" id="PTHR11439">
    <property type="entry name" value="GAG-POL-RELATED RETROTRANSPOSON"/>
    <property type="match status" value="1"/>
</dbReference>
<name>A0A1S3YLR9_TOBAC</name>